<evidence type="ECO:0000256" key="5">
    <source>
        <dbReference type="SAM" id="Phobius"/>
    </source>
</evidence>
<comment type="caution">
    <text evidence="7">The sequence shown here is derived from an EMBL/GenBank/DDBJ whole genome shotgun (WGS) entry which is preliminary data.</text>
</comment>
<name>A0ABC8L4R9_ERUVS</name>
<evidence type="ECO:0000256" key="3">
    <source>
        <dbReference type="ARBA" id="ARBA00022989"/>
    </source>
</evidence>
<dbReference type="CDD" id="cd17354">
    <property type="entry name" value="MFS_Mch1p_like"/>
    <property type="match status" value="1"/>
</dbReference>
<feature type="transmembrane region" description="Helical" evidence="5">
    <location>
        <begin position="447"/>
        <end position="472"/>
    </location>
</feature>
<feature type="transmembrane region" description="Helical" evidence="5">
    <location>
        <begin position="84"/>
        <end position="103"/>
    </location>
</feature>
<protein>
    <recommendedName>
        <fullName evidence="6">Major facilitator superfamily (MFS) profile domain-containing protein</fullName>
    </recommendedName>
</protein>
<keyword evidence="8" id="KW-1185">Reference proteome</keyword>
<feature type="transmembrane region" description="Helical" evidence="5">
    <location>
        <begin position="215"/>
        <end position="235"/>
    </location>
</feature>
<evidence type="ECO:0000313" key="7">
    <source>
        <dbReference type="EMBL" id="CAH8365605.1"/>
    </source>
</evidence>
<dbReference type="InterPro" id="IPR020846">
    <property type="entry name" value="MFS_dom"/>
</dbReference>
<feature type="transmembrane region" description="Helical" evidence="5">
    <location>
        <begin position="247"/>
        <end position="268"/>
    </location>
</feature>
<dbReference type="Proteomes" id="UP001642260">
    <property type="component" value="Unassembled WGS sequence"/>
</dbReference>
<dbReference type="InterPro" id="IPR036259">
    <property type="entry name" value="MFS_trans_sf"/>
</dbReference>
<dbReference type="PANTHER" id="PTHR21576:SF98">
    <property type="entry name" value="MAJOR FACILITATOR SUPERFAMILY (MFS) PROFILE DOMAIN-CONTAINING PROTEIN"/>
    <property type="match status" value="1"/>
</dbReference>
<feature type="transmembrane region" description="Helical" evidence="5">
    <location>
        <begin position="318"/>
        <end position="338"/>
    </location>
</feature>
<dbReference type="PROSITE" id="PS50850">
    <property type="entry name" value="MFS"/>
    <property type="match status" value="1"/>
</dbReference>
<dbReference type="Gene3D" id="1.20.1250.20">
    <property type="entry name" value="MFS general substrate transporter like domains"/>
    <property type="match status" value="1"/>
</dbReference>
<feature type="transmembrane region" description="Helical" evidence="5">
    <location>
        <begin position="115"/>
        <end position="135"/>
    </location>
</feature>
<gene>
    <name evidence="7" type="ORF">ERUC_LOCUS30399</name>
</gene>
<dbReference type="AlphaFoldDB" id="A0ABC8L4R9"/>
<keyword evidence="4 5" id="KW-0472">Membrane</keyword>
<keyword evidence="3 5" id="KW-1133">Transmembrane helix</keyword>
<feature type="transmembrane region" description="Helical" evidence="5">
    <location>
        <begin position="492"/>
        <end position="512"/>
    </location>
</feature>
<feature type="transmembrane region" description="Helical" evidence="5">
    <location>
        <begin position="147"/>
        <end position="170"/>
    </location>
</feature>
<keyword evidence="2 5" id="KW-0812">Transmembrane</keyword>
<dbReference type="Pfam" id="PF23262">
    <property type="entry name" value="NFD4_C"/>
    <property type="match status" value="1"/>
</dbReference>
<dbReference type="EMBL" id="CAKOAT010394043">
    <property type="protein sequence ID" value="CAH8365605.1"/>
    <property type="molecule type" value="Genomic_DNA"/>
</dbReference>
<feature type="transmembrane region" description="Helical" evidence="5">
    <location>
        <begin position="12"/>
        <end position="34"/>
    </location>
</feature>
<dbReference type="SUPFAM" id="SSF103473">
    <property type="entry name" value="MFS general substrate transporter"/>
    <property type="match status" value="2"/>
</dbReference>
<evidence type="ECO:0000256" key="4">
    <source>
        <dbReference type="ARBA" id="ARBA00023136"/>
    </source>
</evidence>
<evidence type="ECO:0000313" key="8">
    <source>
        <dbReference type="Proteomes" id="UP001642260"/>
    </source>
</evidence>
<dbReference type="Pfam" id="PF06813">
    <property type="entry name" value="Nodulin-like"/>
    <property type="match status" value="1"/>
</dbReference>
<sequence>MERVNTKWVAAAASIWIQSFSGATYTFAIYSSILKSSQSYDQSTLDFVSVFKDIGGTLGIFSGLLYTAMTSTPTTQGRGCRGGPWVVVFVGLVQWFLGFFFMWASVVGLIPKPPVAVMCLFVFLSGHSLPFFNTASVVTAARNFSDYGGTAVGIMQGFLGLSGAILIQLYHAVSGEGNPATFILLLAIVPTLVIFLTMPFVRVYETVRTSDKKHLDGLSIISLIIAAYLMFIITVQNVVGLTRSMQILSFVLVILLLASPLLVAVRALREEKQTLMAMDHPVLDTSVLLISPSSNIFPDGEDNVVREDSNILEAMSTINFWLLFLAMLCGMGSGFATINNIRQIGESLRYSTVQLNSLVSLWSIWNFLGRFGAGYISDTFLHKHSWPRPVFMALTLGVMAVGHVVVASGLQGSLYVGSVLIGMAYGSQWSLMPTITSEIFGIRHMGTIYFTISIAGPVGSYLLSVKVIGYFYDKVASEVDNSCFGSQCFRTSFVIMACVALFGSLVAFVLLFRTKKFYKKLVAKRSLK</sequence>
<dbReference type="PANTHER" id="PTHR21576">
    <property type="entry name" value="UNCHARACTERIZED NODULIN-LIKE PROTEIN"/>
    <property type="match status" value="1"/>
</dbReference>
<dbReference type="GO" id="GO:0016020">
    <property type="term" value="C:membrane"/>
    <property type="evidence" value="ECO:0007669"/>
    <property type="project" value="UniProtKB-SubCell"/>
</dbReference>
<evidence type="ECO:0000256" key="2">
    <source>
        <dbReference type="ARBA" id="ARBA00022692"/>
    </source>
</evidence>
<feature type="transmembrane region" description="Helical" evidence="5">
    <location>
        <begin position="414"/>
        <end position="435"/>
    </location>
</feature>
<feature type="domain" description="Major facilitator superfamily (MFS) profile" evidence="6">
    <location>
        <begin position="318"/>
        <end position="528"/>
    </location>
</feature>
<dbReference type="InterPro" id="IPR056555">
    <property type="entry name" value="NFD4_C"/>
</dbReference>
<feature type="transmembrane region" description="Helical" evidence="5">
    <location>
        <begin position="182"/>
        <end position="203"/>
    </location>
</feature>
<dbReference type="InterPro" id="IPR010658">
    <property type="entry name" value="Nodulin-like"/>
</dbReference>
<feature type="transmembrane region" description="Helical" evidence="5">
    <location>
        <begin position="358"/>
        <end position="377"/>
    </location>
</feature>
<proteinExistence type="predicted"/>
<evidence type="ECO:0000256" key="1">
    <source>
        <dbReference type="ARBA" id="ARBA00004141"/>
    </source>
</evidence>
<evidence type="ECO:0000259" key="6">
    <source>
        <dbReference type="PROSITE" id="PS50850"/>
    </source>
</evidence>
<reference evidence="7 8" key="1">
    <citation type="submission" date="2022-03" db="EMBL/GenBank/DDBJ databases">
        <authorList>
            <person name="Macdonald S."/>
            <person name="Ahmed S."/>
            <person name="Newling K."/>
        </authorList>
    </citation>
    <scope>NUCLEOTIDE SEQUENCE [LARGE SCALE GENOMIC DNA]</scope>
</reference>
<feature type="transmembrane region" description="Helical" evidence="5">
    <location>
        <begin position="389"/>
        <end position="408"/>
    </location>
</feature>
<comment type="subcellular location">
    <subcellularLocation>
        <location evidence="1">Membrane</location>
        <topology evidence="1">Multi-pass membrane protein</topology>
    </subcellularLocation>
</comment>
<accession>A0ABC8L4R9</accession>
<feature type="transmembrane region" description="Helical" evidence="5">
    <location>
        <begin position="54"/>
        <end position="72"/>
    </location>
</feature>
<organism evidence="7 8">
    <name type="scientific">Eruca vesicaria subsp. sativa</name>
    <name type="common">Garden rocket</name>
    <name type="synonym">Eruca sativa</name>
    <dbReference type="NCBI Taxonomy" id="29727"/>
    <lineage>
        <taxon>Eukaryota</taxon>
        <taxon>Viridiplantae</taxon>
        <taxon>Streptophyta</taxon>
        <taxon>Embryophyta</taxon>
        <taxon>Tracheophyta</taxon>
        <taxon>Spermatophyta</taxon>
        <taxon>Magnoliopsida</taxon>
        <taxon>eudicotyledons</taxon>
        <taxon>Gunneridae</taxon>
        <taxon>Pentapetalae</taxon>
        <taxon>rosids</taxon>
        <taxon>malvids</taxon>
        <taxon>Brassicales</taxon>
        <taxon>Brassicaceae</taxon>
        <taxon>Brassiceae</taxon>
        <taxon>Eruca</taxon>
    </lineage>
</organism>